<reference evidence="1 2" key="1">
    <citation type="submission" date="2024-12" db="EMBL/GenBank/DDBJ databases">
        <title>Forecasting of Potato common scab and diversities of Pathogenic streptomyces spp. in china.</title>
        <authorList>
            <person name="Handique U."/>
            <person name="Wu J."/>
        </authorList>
    </citation>
    <scope>NUCLEOTIDE SEQUENCE [LARGE SCALE GENOMIC DNA]</scope>
    <source>
        <strain evidence="1 2">ZRIMU1585</strain>
    </source>
</reference>
<evidence type="ECO:0000313" key="2">
    <source>
        <dbReference type="Proteomes" id="UP001631993"/>
    </source>
</evidence>
<accession>A0ABW9IZ66</accession>
<sequence>MTSNKRDVVDATRDVRAEAGPVWVFDPQGIALENPTWWWNPLSYVTDEVRAAKLADHFASGSRDPGAKTDAYFDPA</sequence>
<feature type="non-terminal residue" evidence="1">
    <location>
        <position position="76"/>
    </location>
</feature>
<dbReference type="EMBL" id="JBJVNE010000261">
    <property type="protein sequence ID" value="MFM9653718.1"/>
    <property type="molecule type" value="Genomic_DNA"/>
</dbReference>
<name>A0ABW9IZ66_STRGJ</name>
<dbReference type="Proteomes" id="UP001631993">
    <property type="component" value="Unassembled WGS sequence"/>
</dbReference>
<organism evidence="1 2">
    <name type="scientific">Streptomyces galilaeus</name>
    <dbReference type="NCBI Taxonomy" id="33899"/>
    <lineage>
        <taxon>Bacteria</taxon>
        <taxon>Bacillati</taxon>
        <taxon>Actinomycetota</taxon>
        <taxon>Actinomycetes</taxon>
        <taxon>Kitasatosporales</taxon>
        <taxon>Streptomycetaceae</taxon>
        <taxon>Streptomyces</taxon>
    </lineage>
</organism>
<proteinExistence type="predicted"/>
<protein>
    <submittedName>
        <fullName evidence="1">Conjugal transfer protein</fullName>
    </submittedName>
</protein>
<comment type="caution">
    <text evidence="1">The sequence shown here is derived from an EMBL/GenBank/DDBJ whole genome shotgun (WGS) entry which is preliminary data.</text>
</comment>
<keyword evidence="2" id="KW-1185">Reference proteome</keyword>
<evidence type="ECO:0000313" key="1">
    <source>
        <dbReference type="EMBL" id="MFM9653718.1"/>
    </source>
</evidence>
<gene>
    <name evidence="1" type="ORF">ACKI1S_47755</name>
</gene>